<gene>
    <name evidence="5" type="ORF">NQV15_17190</name>
</gene>
<dbReference type="SMART" id="SM00382">
    <property type="entry name" value="AAA"/>
    <property type="match status" value="1"/>
</dbReference>
<dbReference type="InterPro" id="IPR017871">
    <property type="entry name" value="ABC_transporter-like_CS"/>
</dbReference>
<dbReference type="SUPFAM" id="SSF52540">
    <property type="entry name" value="P-loop containing nucleoside triphosphate hydrolases"/>
    <property type="match status" value="1"/>
</dbReference>
<dbReference type="Gene3D" id="3.40.50.300">
    <property type="entry name" value="P-loop containing nucleotide triphosphate hydrolases"/>
    <property type="match status" value="1"/>
</dbReference>
<dbReference type="PROSITE" id="PS50893">
    <property type="entry name" value="ABC_TRANSPORTER_2"/>
    <property type="match status" value="1"/>
</dbReference>
<dbReference type="CDD" id="cd03293">
    <property type="entry name" value="ABC_NrtD_SsuB_transporters"/>
    <property type="match status" value="1"/>
</dbReference>
<dbReference type="InterPro" id="IPR027417">
    <property type="entry name" value="P-loop_NTPase"/>
</dbReference>
<sequence length="270" mass="29549">MTESSLASTATPDRDVPPLLSVSGVRKTYAGTGGGASTVAIDDLTFTVDKGEFVVIVGPSGCGKTTLLRCLSGLLAPTSGTVEFDGRTVAGVQAGLGVVFQEYTRSLMPWLSVRANVELGLHRLPKAERREQAERSLRHVGLVEFGDRYPWQLSGGMQQRVAIARAISADPRLLMMDEPFASVDAQTRTSLESMVLDLWVEAGWTGLLVTHDIDEAIFMADRVLVLSQRPSRVIEAIDIVLDRPRDQLETRASPEFQEYRRRITALIGQH</sequence>
<name>A0ABY5M7X4_9ACTN</name>
<dbReference type="Pfam" id="PF00005">
    <property type="entry name" value="ABC_tran"/>
    <property type="match status" value="1"/>
</dbReference>
<dbReference type="InterPro" id="IPR050166">
    <property type="entry name" value="ABC_transporter_ATP-bind"/>
</dbReference>
<keyword evidence="2" id="KW-0547">Nucleotide-binding</keyword>
<dbReference type="GO" id="GO:0005524">
    <property type="term" value="F:ATP binding"/>
    <property type="evidence" value="ECO:0007669"/>
    <property type="project" value="UniProtKB-KW"/>
</dbReference>
<organism evidence="5 6">
    <name type="scientific">Aeromicrobium wangtongii</name>
    <dbReference type="NCBI Taxonomy" id="2969247"/>
    <lineage>
        <taxon>Bacteria</taxon>
        <taxon>Bacillati</taxon>
        <taxon>Actinomycetota</taxon>
        <taxon>Actinomycetes</taxon>
        <taxon>Propionibacteriales</taxon>
        <taxon>Nocardioidaceae</taxon>
        <taxon>Aeromicrobium</taxon>
    </lineage>
</organism>
<dbReference type="EMBL" id="CP102173">
    <property type="protein sequence ID" value="UUP13562.1"/>
    <property type="molecule type" value="Genomic_DNA"/>
</dbReference>
<accession>A0ABY5M7X4</accession>
<feature type="domain" description="ABC transporter" evidence="4">
    <location>
        <begin position="20"/>
        <end position="253"/>
    </location>
</feature>
<keyword evidence="6" id="KW-1185">Reference proteome</keyword>
<evidence type="ECO:0000256" key="2">
    <source>
        <dbReference type="ARBA" id="ARBA00022741"/>
    </source>
</evidence>
<evidence type="ECO:0000313" key="5">
    <source>
        <dbReference type="EMBL" id="UUP13562.1"/>
    </source>
</evidence>
<dbReference type="InterPro" id="IPR003593">
    <property type="entry name" value="AAA+_ATPase"/>
</dbReference>
<dbReference type="PANTHER" id="PTHR42788">
    <property type="entry name" value="TAURINE IMPORT ATP-BINDING PROTEIN-RELATED"/>
    <property type="match status" value="1"/>
</dbReference>
<keyword evidence="3 5" id="KW-0067">ATP-binding</keyword>
<dbReference type="Proteomes" id="UP001316184">
    <property type="component" value="Chromosome"/>
</dbReference>
<evidence type="ECO:0000256" key="1">
    <source>
        <dbReference type="ARBA" id="ARBA00022448"/>
    </source>
</evidence>
<protein>
    <submittedName>
        <fullName evidence="5">ABC transporter ATP-binding protein</fullName>
    </submittedName>
</protein>
<proteinExistence type="predicted"/>
<dbReference type="InterPro" id="IPR003439">
    <property type="entry name" value="ABC_transporter-like_ATP-bd"/>
</dbReference>
<evidence type="ECO:0000313" key="6">
    <source>
        <dbReference type="Proteomes" id="UP001316184"/>
    </source>
</evidence>
<evidence type="ECO:0000256" key="3">
    <source>
        <dbReference type="ARBA" id="ARBA00022840"/>
    </source>
</evidence>
<dbReference type="RefSeq" id="WP_232403684.1">
    <property type="nucleotide sequence ID" value="NZ_CP102173.1"/>
</dbReference>
<dbReference type="PANTHER" id="PTHR42788:SF13">
    <property type="entry name" value="ALIPHATIC SULFONATES IMPORT ATP-BINDING PROTEIN SSUB"/>
    <property type="match status" value="1"/>
</dbReference>
<evidence type="ECO:0000259" key="4">
    <source>
        <dbReference type="PROSITE" id="PS50893"/>
    </source>
</evidence>
<dbReference type="PROSITE" id="PS00211">
    <property type="entry name" value="ABC_TRANSPORTER_1"/>
    <property type="match status" value="1"/>
</dbReference>
<reference evidence="5 6" key="1">
    <citation type="submission" date="2022-08" db="EMBL/GenBank/DDBJ databases">
        <title>novel species in genus Aeromicrobium.</title>
        <authorList>
            <person name="Ye L."/>
        </authorList>
    </citation>
    <scope>NUCLEOTIDE SEQUENCE [LARGE SCALE GENOMIC DNA]</scope>
    <source>
        <strain evidence="6">zg-Y1379</strain>
    </source>
</reference>
<keyword evidence="1" id="KW-0813">Transport</keyword>